<dbReference type="AlphaFoldDB" id="A0A3A9ZJD7"/>
<reference evidence="1 2" key="1">
    <citation type="journal article" date="2004" name="Syst. Appl. Microbiol.">
        <title>Cryptoendolithic actinomycetes from antarctic sandstone rock samples: Micromonospora endolithica sp. nov. and two isolates related to Micromonospora coerulea Jensen 1932.</title>
        <authorList>
            <person name="Hirsch P."/>
            <person name="Mevs U."/>
            <person name="Kroppenstedt R.M."/>
            <person name="Schumann P."/>
            <person name="Stackebrandt E."/>
        </authorList>
    </citation>
    <scope>NUCLEOTIDE SEQUENCE [LARGE SCALE GENOMIC DNA]</scope>
    <source>
        <strain evidence="1 2">JCM 12677</strain>
    </source>
</reference>
<sequence>MHPLSFYTDPKGFPRYESTDDRWVPVGVWFMMELRNSPYQCLDLLAIVDDVVSGREARTQWEGEAFDVVITAARVSVVNTILDNQRGEYALDEVRAAAEDYWRYLSGSPRVAADLKDWEKTWSRTHPYRGRLF</sequence>
<name>A0A3A9ZJD7_9ACTN</name>
<comment type="caution">
    <text evidence="1">The sequence shown here is derived from an EMBL/GenBank/DDBJ whole genome shotgun (WGS) entry which is preliminary data.</text>
</comment>
<accession>A0A3A9ZJD7</accession>
<dbReference type="OrthoDB" id="4184983at2"/>
<dbReference type="RefSeq" id="WP_120727240.1">
    <property type="nucleotide sequence ID" value="NZ_RBAK01000003.1"/>
</dbReference>
<evidence type="ECO:0000313" key="1">
    <source>
        <dbReference type="EMBL" id="RKN48235.1"/>
    </source>
</evidence>
<evidence type="ECO:0000313" key="2">
    <source>
        <dbReference type="Proteomes" id="UP000281726"/>
    </source>
</evidence>
<organism evidence="1 2">
    <name type="scientific">Micromonospora endolithica</name>
    <dbReference type="NCBI Taxonomy" id="230091"/>
    <lineage>
        <taxon>Bacteria</taxon>
        <taxon>Bacillati</taxon>
        <taxon>Actinomycetota</taxon>
        <taxon>Actinomycetes</taxon>
        <taxon>Micromonosporales</taxon>
        <taxon>Micromonosporaceae</taxon>
        <taxon>Micromonospora</taxon>
    </lineage>
</organism>
<gene>
    <name evidence="1" type="ORF">D7223_09385</name>
</gene>
<proteinExistence type="predicted"/>
<keyword evidence="2" id="KW-1185">Reference proteome</keyword>
<dbReference type="Proteomes" id="UP000281726">
    <property type="component" value="Unassembled WGS sequence"/>
</dbReference>
<protein>
    <submittedName>
        <fullName evidence="1">Uncharacterized protein</fullName>
    </submittedName>
</protein>
<dbReference type="EMBL" id="RBAK01000003">
    <property type="protein sequence ID" value="RKN48235.1"/>
    <property type="molecule type" value="Genomic_DNA"/>
</dbReference>